<dbReference type="Proteomes" id="UP001241110">
    <property type="component" value="Unassembled WGS sequence"/>
</dbReference>
<evidence type="ECO:0000313" key="2">
    <source>
        <dbReference type="Proteomes" id="UP001241110"/>
    </source>
</evidence>
<organism evidence="1 2">
    <name type="scientific">Xanthocytophaga flava</name>
    <dbReference type="NCBI Taxonomy" id="3048013"/>
    <lineage>
        <taxon>Bacteria</taxon>
        <taxon>Pseudomonadati</taxon>
        <taxon>Bacteroidota</taxon>
        <taxon>Cytophagia</taxon>
        <taxon>Cytophagales</taxon>
        <taxon>Rhodocytophagaceae</taxon>
        <taxon>Xanthocytophaga</taxon>
    </lineage>
</organism>
<sequence length="246" mass="27901">MIFNRLIKGLFLLIFFYFCFACNDRKNGSLGGIIKLSADEDSAIHLVANTLGGECQPSVGVSTEIAGNHKFFEIELSKSPFIDKYRDKPHLVASATAHIFYSRLTEQKNTYGEIRSVLLTGNGEKITYKFPVEQLQLVEQKFSVLDSVVSRIEKKQWQSLQLQLQDSPLLPIPSDELVKNLSNAENQLGRITKLKHFGFEFEQINSVGQVLHLHAIVNRDKQGTEFKLDLNPAPADNQLYLINYHF</sequence>
<gene>
    <name evidence="1" type="ORF">QNI16_35870</name>
</gene>
<accession>A0AAE3QYK8</accession>
<protein>
    <submittedName>
        <fullName evidence="1">Uncharacterized protein</fullName>
    </submittedName>
</protein>
<proteinExistence type="predicted"/>
<dbReference type="RefSeq" id="WP_313989101.1">
    <property type="nucleotide sequence ID" value="NZ_JASJOS010000025.1"/>
</dbReference>
<evidence type="ECO:0000313" key="1">
    <source>
        <dbReference type="EMBL" id="MDJ1485915.1"/>
    </source>
</evidence>
<comment type="caution">
    <text evidence="1">The sequence shown here is derived from an EMBL/GenBank/DDBJ whole genome shotgun (WGS) entry which is preliminary data.</text>
</comment>
<name>A0AAE3QYK8_9BACT</name>
<dbReference type="AlphaFoldDB" id="A0AAE3QYK8"/>
<dbReference type="EMBL" id="JASJOS010000025">
    <property type="protein sequence ID" value="MDJ1485915.1"/>
    <property type="molecule type" value="Genomic_DNA"/>
</dbReference>
<reference evidence="1" key="1">
    <citation type="submission" date="2023-05" db="EMBL/GenBank/DDBJ databases">
        <authorList>
            <person name="Zhang X."/>
        </authorList>
    </citation>
    <scope>NUCLEOTIDE SEQUENCE</scope>
    <source>
        <strain evidence="1">YF14B1</strain>
    </source>
</reference>